<gene>
    <name evidence="1" type="ORF">L21SP4_01447</name>
</gene>
<dbReference type="KEGG" id="vbl:L21SP4_01447"/>
<protein>
    <recommendedName>
        <fullName evidence="3">DUF4186 domain-containing protein</fullName>
    </recommendedName>
</protein>
<reference evidence="1 2" key="2">
    <citation type="journal article" date="2016" name="ISME J.">
        <title>Characterization of the first cultured representative of Verrucomicrobia subdivision 5 indicates the proposal of a novel phylum.</title>
        <authorList>
            <person name="Spring S."/>
            <person name="Bunk B."/>
            <person name="Sproer C."/>
            <person name="Schumann P."/>
            <person name="Rohde M."/>
            <person name="Tindall B.J."/>
            <person name="Klenk H.P."/>
        </authorList>
    </citation>
    <scope>NUCLEOTIDE SEQUENCE [LARGE SCALE GENOMIC DNA]</scope>
    <source>
        <strain evidence="1 2">L21-Fru-AB</strain>
    </source>
</reference>
<organism evidence="1 2">
    <name type="scientific">Kiritimatiella glycovorans</name>
    <dbReference type="NCBI Taxonomy" id="1307763"/>
    <lineage>
        <taxon>Bacteria</taxon>
        <taxon>Pseudomonadati</taxon>
        <taxon>Kiritimatiellota</taxon>
        <taxon>Kiritimatiellia</taxon>
        <taxon>Kiritimatiellales</taxon>
        <taxon>Kiritimatiellaceae</taxon>
        <taxon>Kiritimatiella</taxon>
    </lineage>
</organism>
<sequence length="154" mass="18066">MLARRSGSQQRTRRFNETRGMMDSMTMTATMTRLDNWKEIRQRFEKSKHRRQFQFGEAEREYVSSRGMDIIRRHASDFVRKRLRPANPRNDGRQTPTKGHPVFIAQHATATCCRKCLSKVHRIELDRPLTDDEAAFAVNVIVQWIADQMNTPST</sequence>
<dbReference type="Pfam" id="PF13811">
    <property type="entry name" value="DUF4186"/>
    <property type="match status" value="1"/>
</dbReference>
<evidence type="ECO:0008006" key="3">
    <source>
        <dbReference type="Google" id="ProtNLM"/>
    </source>
</evidence>
<keyword evidence="2" id="KW-1185">Reference proteome</keyword>
<dbReference type="InterPro" id="IPR020378">
    <property type="entry name" value="DUF4186"/>
</dbReference>
<accession>A0A0G3EED5</accession>
<evidence type="ECO:0000313" key="1">
    <source>
        <dbReference type="EMBL" id="AKJ64693.1"/>
    </source>
</evidence>
<name>A0A0G3EED5_9BACT</name>
<dbReference type="PATRIC" id="fig|1609981.3.peg.1502"/>
<reference evidence="2" key="1">
    <citation type="submission" date="2015-02" db="EMBL/GenBank/DDBJ databases">
        <title>Description and complete genome sequence of the first cultured representative of the subdivision 5 of the Verrucomicrobia phylum.</title>
        <authorList>
            <person name="Spring S."/>
            <person name="Bunk B."/>
            <person name="Sproer C."/>
            <person name="Klenk H.-P."/>
        </authorList>
    </citation>
    <scope>NUCLEOTIDE SEQUENCE [LARGE SCALE GENOMIC DNA]</scope>
    <source>
        <strain evidence="2">L21-Fru-AB</strain>
    </source>
</reference>
<dbReference type="Proteomes" id="UP000035268">
    <property type="component" value="Chromosome"/>
</dbReference>
<dbReference type="EMBL" id="CP010904">
    <property type="protein sequence ID" value="AKJ64693.1"/>
    <property type="molecule type" value="Genomic_DNA"/>
</dbReference>
<dbReference type="AlphaFoldDB" id="A0A0G3EED5"/>
<evidence type="ECO:0000313" key="2">
    <source>
        <dbReference type="Proteomes" id="UP000035268"/>
    </source>
</evidence>
<dbReference type="STRING" id="1307763.L21SP4_01447"/>
<proteinExistence type="predicted"/>